<evidence type="ECO:0000256" key="4">
    <source>
        <dbReference type="ARBA" id="ARBA00023277"/>
    </source>
</evidence>
<dbReference type="EMBL" id="AGXS01000027">
    <property type="protein sequence ID" value="EIY44023.1"/>
    <property type="molecule type" value="Genomic_DNA"/>
</dbReference>
<evidence type="ECO:0000256" key="1">
    <source>
        <dbReference type="ARBA" id="ARBA00009865"/>
    </source>
</evidence>
<dbReference type="SUPFAM" id="SSF75005">
    <property type="entry name" value="Arabinanase/levansucrase/invertase"/>
    <property type="match status" value="1"/>
</dbReference>
<feature type="site" description="Important for catalytic activity, responsible for pKa modulation of the active site Glu and correct orientation of both the proton donor and substrate" evidence="7">
    <location>
        <position position="174"/>
    </location>
</feature>
<keyword evidence="4" id="KW-0119">Carbohydrate metabolism</keyword>
<dbReference type="InterPro" id="IPR052176">
    <property type="entry name" value="Glycosyl_Hydrlase_43_Enz"/>
</dbReference>
<proteinExistence type="inferred from homology"/>
<feature type="chain" id="PRO_5003724818" description="Glycosyl hydrolase family 43" evidence="9">
    <location>
        <begin position="22"/>
        <end position="331"/>
    </location>
</feature>
<keyword evidence="9" id="KW-0732">Signal</keyword>
<dbReference type="Gene3D" id="2.115.10.20">
    <property type="entry name" value="Glycosyl hydrolase domain, family 43"/>
    <property type="match status" value="1"/>
</dbReference>
<name>I9RNB6_9BACE</name>
<dbReference type="PANTHER" id="PTHR43772">
    <property type="entry name" value="ENDO-1,4-BETA-XYLANASE"/>
    <property type="match status" value="1"/>
</dbReference>
<organism evidence="10 11">
    <name type="scientific">Bacteroides nordii CL02T12C05</name>
    <dbReference type="NCBI Taxonomy" id="997884"/>
    <lineage>
        <taxon>Bacteria</taxon>
        <taxon>Pseudomonadati</taxon>
        <taxon>Bacteroidota</taxon>
        <taxon>Bacteroidia</taxon>
        <taxon>Bacteroidales</taxon>
        <taxon>Bacteroidaceae</taxon>
        <taxon>Bacteroides</taxon>
    </lineage>
</organism>
<dbReference type="InterPro" id="IPR023296">
    <property type="entry name" value="Glyco_hydro_beta-prop_sf"/>
</dbReference>
<dbReference type="STRING" id="997884.HMPREF1068_04038"/>
<dbReference type="Pfam" id="PF04616">
    <property type="entry name" value="Glyco_hydro_43"/>
    <property type="match status" value="1"/>
</dbReference>
<evidence type="ECO:0000256" key="5">
    <source>
        <dbReference type="ARBA" id="ARBA00023295"/>
    </source>
</evidence>
<evidence type="ECO:0000256" key="2">
    <source>
        <dbReference type="ARBA" id="ARBA00022651"/>
    </source>
</evidence>
<keyword evidence="3 8" id="KW-0378">Hydrolase</keyword>
<evidence type="ECO:0000256" key="9">
    <source>
        <dbReference type="SAM" id="SignalP"/>
    </source>
</evidence>
<keyword evidence="5 8" id="KW-0326">Glycosidase</keyword>
<feature type="active site" description="Proton acceptor" evidence="6">
    <location>
        <position position="74"/>
    </location>
</feature>
<evidence type="ECO:0000256" key="7">
    <source>
        <dbReference type="PIRSR" id="PIRSR606710-2"/>
    </source>
</evidence>
<protein>
    <recommendedName>
        <fullName evidence="12">Glycosyl hydrolase family 43</fullName>
    </recommendedName>
</protein>
<keyword evidence="11" id="KW-1185">Reference proteome</keyword>
<dbReference type="eggNOG" id="COG3507">
    <property type="taxonomic scope" value="Bacteria"/>
</dbReference>
<dbReference type="CDD" id="cd08990">
    <property type="entry name" value="GH43_AXH_like"/>
    <property type="match status" value="1"/>
</dbReference>
<dbReference type="PATRIC" id="fig|997884.3.peg.4142"/>
<dbReference type="InterPro" id="IPR006710">
    <property type="entry name" value="Glyco_hydro_43"/>
</dbReference>
<feature type="active site" description="Proton donor" evidence="6">
    <location>
        <position position="222"/>
    </location>
</feature>
<feature type="signal peptide" evidence="9">
    <location>
        <begin position="1"/>
        <end position="21"/>
    </location>
</feature>
<reference evidence="10 11" key="1">
    <citation type="submission" date="2012-02" db="EMBL/GenBank/DDBJ databases">
        <title>The Genome Sequence of Bacteroides nordii CL02T12C05.</title>
        <authorList>
            <consortium name="The Broad Institute Genome Sequencing Platform"/>
            <person name="Earl A."/>
            <person name="Ward D."/>
            <person name="Feldgarden M."/>
            <person name="Gevers D."/>
            <person name="Zitomersky N.L."/>
            <person name="Coyne M.J."/>
            <person name="Comstock L.E."/>
            <person name="Young S.K."/>
            <person name="Zeng Q."/>
            <person name="Gargeya S."/>
            <person name="Fitzgerald M."/>
            <person name="Haas B."/>
            <person name="Abouelleil A."/>
            <person name="Alvarado L."/>
            <person name="Arachchi H.M."/>
            <person name="Berlin A."/>
            <person name="Chapman S.B."/>
            <person name="Gearin G."/>
            <person name="Goldberg J."/>
            <person name="Griggs A."/>
            <person name="Gujja S."/>
            <person name="Hansen M."/>
            <person name="Heiman D."/>
            <person name="Howarth C."/>
            <person name="Larimer J."/>
            <person name="Lui A."/>
            <person name="MacDonald P.J.P."/>
            <person name="McCowen C."/>
            <person name="Montmayeur A."/>
            <person name="Murphy C."/>
            <person name="Neiman D."/>
            <person name="Pearson M."/>
            <person name="Priest M."/>
            <person name="Roberts A."/>
            <person name="Saif S."/>
            <person name="Shea T."/>
            <person name="Sisk P."/>
            <person name="Stolte C."/>
            <person name="Sykes S."/>
            <person name="Wortman J."/>
            <person name="Nusbaum C."/>
            <person name="Birren B."/>
        </authorList>
    </citation>
    <scope>NUCLEOTIDE SEQUENCE [LARGE SCALE GENOMIC DNA]</scope>
    <source>
        <strain evidence="10 11">CL02T12C05</strain>
    </source>
</reference>
<evidence type="ECO:0000256" key="8">
    <source>
        <dbReference type="RuleBase" id="RU361187"/>
    </source>
</evidence>
<evidence type="ECO:0000313" key="10">
    <source>
        <dbReference type="EMBL" id="EIY44023.1"/>
    </source>
</evidence>
<evidence type="ECO:0008006" key="12">
    <source>
        <dbReference type="Google" id="ProtNLM"/>
    </source>
</evidence>
<dbReference type="PROSITE" id="PS51257">
    <property type="entry name" value="PROKAR_LIPOPROTEIN"/>
    <property type="match status" value="1"/>
</dbReference>
<dbReference type="AlphaFoldDB" id="I9RNB6"/>
<dbReference type="HOGENOM" id="CLU_009397_4_1_10"/>
<keyword evidence="2" id="KW-0624">Polysaccharide degradation</keyword>
<comment type="similarity">
    <text evidence="1 8">Belongs to the glycosyl hydrolase 43 family.</text>
</comment>
<accession>I9RNB6</accession>
<dbReference type="GO" id="GO:0004553">
    <property type="term" value="F:hydrolase activity, hydrolyzing O-glycosyl compounds"/>
    <property type="evidence" value="ECO:0007669"/>
    <property type="project" value="InterPro"/>
</dbReference>
<evidence type="ECO:0000313" key="11">
    <source>
        <dbReference type="Proteomes" id="UP000003089"/>
    </source>
</evidence>
<gene>
    <name evidence="10" type="ORF">HMPREF1068_04038</name>
</gene>
<comment type="caution">
    <text evidence="10">The sequence shown here is derived from an EMBL/GenBank/DDBJ whole genome shotgun (WGS) entry which is preliminary data.</text>
</comment>
<keyword evidence="2" id="KW-0858">Xylan degradation</keyword>
<dbReference type="GO" id="GO:0045493">
    <property type="term" value="P:xylan catabolic process"/>
    <property type="evidence" value="ECO:0007669"/>
    <property type="project" value="UniProtKB-KW"/>
</dbReference>
<dbReference type="PANTHER" id="PTHR43772:SF2">
    <property type="entry name" value="PUTATIVE (AFU_ORTHOLOGUE AFUA_2G04480)-RELATED"/>
    <property type="match status" value="1"/>
</dbReference>
<evidence type="ECO:0000256" key="3">
    <source>
        <dbReference type="ARBA" id="ARBA00022801"/>
    </source>
</evidence>
<evidence type="ECO:0000256" key="6">
    <source>
        <dbReference type="PIRSR" id="PIRSR606710-1"/>
    </source>
</evidence>
<dbReference type="Proteomes" id="UP000003089">
    <property type="component" value="Unassembled WGS sequence"/>
</dbReference>
<sequence>MMMKKYIYAICTLLLLVGCMASRKSPENKTIGKEKVTIDSLAPNPFIRHMYTADPSAHVWTDGRLYVYASHDIDPPQGCDLMDRYHVFSTDDMVHWKDHGEILNASQVPWGRKEGGFMWAPDCAYKNGTYYFYFPHPSDTYTNNSWKIGVATSKEPAANFTVQGYIKGMDPMIDPCVFTDDDGQVYIYNGGGGICKGGKLKDNMMELDGEMKIMEGLDDFHEATWIHKYKGKYYLSYADNHEPNNNDGMKGYNCMRYAISDNPLGPWKYMGIYMEPSDCFTNQGSIVEYKGEWFAFYHTISLSNNPALRSICADKLYHNEDGTIRMVKQHK</sequence>